<accession>A0A5D6VC08</accession>
<dbReference type="RefSeq" id="WP_149069570.1">
    <property type="nucleotide sequence ID" value="NZ_VTHL01000002.1"/>
</dbReference>
<evidence type="ECO:0000313" key="2">
    <source>
        <dbReference type="Proteomes" id="UP000322791"/>
    </source>
</evidence>
<organism evidence="1 2">
    <name type="scientific">Hymenobacter lutimineralis</name>
    <dbReference type="NCBI Taxonomy" id="2606448"/>
    <lineage>
        <taxon>Bacteria</taxon>
        <taxon>Pseudomonadati</taxon>
        <taxon>Bacteroidota</taxon>
        <taxon>Cytophagia</taxon>
        <taxon>Cytophagales</taxon>
        <taxon>Hymenobacteraceae</taxon>
        <taxon>Hymenobacter</taxon>
    </lineage>
</organism>
<dbReference type="AlphaFoldDB" id="A0A5D6VC08"/>
<comment type="caution">
    <text evidence="1">The sequence shown here is derived from an EMBL/GenBank/DDBJ whole genome shotgun (WGS) entry which is preliminary data.</text>
</comment>
<sequence length="128" mass="14205">MKMNVDGYKRLKEQSNGLAFSTLTTTLKLLEKDGKPELAQRIADILADEEIDKPSQHDNQNKHASFCYVSLPDEDIESIISMLCGLEVNALDNEYQTTASASFYASLLDNWNDLLLQQSGRDASTSSA</sequence>
<dbReference type="EMBL" id="VTHL01000002">
    <property type="protein sequence ID" value="TYZ13453.1"/>
    <property type="molecule type" value="Genomic_DNA"/>
</dbReference>
<protein>
    <submittedName>
        <fullName evidence="1">Uncharacterized protein</fullName>
    </submittedName>
</protein>
<proteinExistence type="predicted"/>
<dbReference type="Proteomes" id="UP000322791">
    <property type="component" value="Unassembled WGS sequence"/>
</dbReference>
<name>A0A5D6VC08_9BACT</name>
<evidence type="ECO:0000313" key="1">
    <source>
        <dbReference type="EMBL" id="TYZ13453.1"/>
    </source>
</evidence>
<reference evidence="1 2" key="1">
    <citation type="submission" date="2019-08" db="EMBL/GenBank/DDBJ databases">
        <authorList>
            <person name="Seo M.-J."/>
        </authorList>
    </citation>
    <scope>NUCLEOTIDE SEQUENCE [LARGE SCALE GENOMIC DNA]</scope>
    <source>
        <strain evidence="1 2">KIGAM108</strain>
    </source>
</reference>
<keyword evidence="2" id="KW-1185">Reference proteome</keyword>
<gene>
    <name evidence="1" type="ORF">FY528_03335</name>
</gene>